<dbReference type="InterPro" id="IPR003594">
    <property type="entry name" value="HATPase_dom"/>
</dbReference>
<evidence type="ECO:0000256" key="4">
    <source>
        <dbReference type="ARBA" id="ARBA00022679"/>
    </source>
</evidence>
<feature type="transmembrane region" description="Helical" evidence="9">
    <location>
        <begin position="30"/>
        <end position="48"/>
    </location>
</feature>
<accession>A0ABN1H7N8</accession>
<evidence type="ECO:0000256" key="10">
    <source>
        <dbReference type="SAM" id="SignalP"/>
    </source>
</evidence>
<feature type="domain" description="Signal transduction histidine kinase subgroup 3 dimerisation and phosphoacceptor" evidence="12">
    <location>
        <begin position="461"/>
        <end position="527"/>
    </location>
</feature>
<dbReference type="Gene3D" id="3.30.565.10">
    <property type="entry name" value="Histidine kinase-like ATPase, C-terminal domain"/>
    <property type="match status" value="1"/>
</dbReference>
<evidence type="ECO:0000256" key="1">
    <source>
        <dbReference type="ARBA" id="ARBA00000085"/>
    </source>
</evidence>
<keyword evidence="9" id="KW-0812">Transmembrane</keyword>
<feature type="transmembrane region" description="Helical" evidence="9">
    <location>
        <begin position="130"/>
        <end position="150"/>
    </location>
</feature>
<evidence type="ECO:0000313" key="13">
    <source>
        <dbReference type="EMBL" id="GAA0631839.1"/>
    </source>
</evidence>
<evidence type="ECO:0000256" key="9">
    <source>
        <dbReference type="SAM" id="Phobius"/>
    </source>
</evidence>
<dbReference type="PANTHER" id="PTHR24421:SF10">
    <property type="entry name" value="NITRATE_NITRITE SENSOR PROTEIN NARQ"/>
    <property type="match status" value="1"/>
</dbReference>
<evidence type="ECO:0000256" key="5">
    <source>
        <dbReference type="ARBA" id="ARBA00022741"/>
    </source>
</evidence>
<keyword evidence="7" id="KW-0067">ATP-binding</keyword>
<reference evidence="13 14" key="1">
    <citation type="journal article" date="2019" name="Int. J. Syst. Evol. Microbiol.">
        <title>The Global Catalogue of Microorganisms (GCM) 10K type strain sequencing project: providing services to taxonomists for standard genome sequencing and annotation.</title>
        <authorList>
            <consortium name="The Broad Institute Genomics Platform"/>
            <consortium name="The Broad Institute Genome Sequencing Center for Infectious Disease"/>
            <person name="Wu L."/>
            <person name="Ma J."/>
        </authorList>
    </citation>
    <scope>NUCLEOTIDE SEQUENCE [LARGE SCALE GENOMIC DNA]</scope>
    <source>
        <strain evidence="13 14">JCM 10671</strain>
    </source>
</reference>
<keyword evidence="3" id="KW-0597">Phosphoprotein</keyword>
<dbReference type="Proteomes" id="UP001500957">
    <property type="component" value="Unassembled WGS sequence"/>
</dbReference>
<evidence type="ECO:0000313" key="14">
    <source>
        <dbReference type="Proteomes" id="UP001500957"/>
    </source>
</evidence>
<keyword evidence="9" id="KW-0472">Membrane</keyword>
<dbReference type="EC" id="2.7.13.3" evidence="2"/>
<evidence type="ECO:0000256" key="8">
    <source>
        <dbReference type="ARBA" id="ARBA00023012"/>
    </source>
</evidence>
<dbReference type="InterPro" id="IPR050482">
    <property type="entry name" value="Sensor_HK_TwoCompSys"/>
</dbReference>
<dbReference type="InterPro" id="IPR036890">
    <property type="entry name" value="HATPase_C_sf"/>
</dbReference>
<evidence type="ECO:0000256" key="3">
    <source>
        <dbReference type="ARBA" id="ARBA00022553"/>
    </source>
</evidence>
<proteinExistence type="predicted"/>
<feature type="transmembrane region" description="Helical" evidence="9">
    <location>
        <begin position="236"/>
        <end position="257"/>
    </location>
</feature>
<dbReference type="SUPFAM" id="SSF55874">
    <property type="entry name" value="ATPase domain of HSP90 chaperone/DNA topoisomerase II/histidine kinase"/>
    <property type="match status" value="1"/>
</dbReference>
<protein>
    <recommendedName>
        <fullName evidence="2">histidine kinase</fullName>
        <ecNumber evidence="2">2.7.13.3</ecNumber>
    </recommendedName>
</protein>
<feature type="transmembrane region" description="Helical" evidence="9">
    <location>
        <begin position="55"/>
        <end position="74"/>
    </location>
</feature>
<dbReference type="InterPro" id="IPR011712">
    <property type="entry name" value="Sig_transdc_His_kin_sub3_dim/P"/>
</dbReference>
<feature type="transmembrane region" description="Helical" evidence="9">
    <location>
        <begin position="170"/>
        <end position="196"/>
    </location>
</feature>
<keyword evidence="14" id="KW-1185">Reference proteome</keyword>
<name>A0ABN1H7N8_9ACTN</name>
<feature type="domain" description="Histidine kinase/HSP90-like ATPase" evidence="11">
    <location>
        <begin position="563"/>
        <end position="644"/>
    </location>
</feature>
<gene>
    <name evidence="13" type="ORF">GCM10009547_39630</name>
</gene>
<comment type="catalytic activity">
    <reaction evidence="1">
        <text>ATP + protein L-histidine = ADP + protein N-phospho-L-histidine.</text>
        <dbReference type="EC" id="2.7.13.3"/>
    </reaction>
</comment>
<feature type="signal peptide" evidence="10">
    <location>
        <begin position="1"/>
        <end position="20"/>
    </location>
</feature>
<feature type="transmembrane region" description="Helical" evidence="9">
    <location>
        <begin position="208"/>
        <end position="230"/>
    </location>
</feature>
<dbReference type="Pfam" id="PF02518">
    <property type="entry name" value="HATPase_c"/>
    <property type="match status" value="1"/>
</dbReference>
<keyword evidence="4" id="KW-0808">Transferase</keyword>
<evidence type="ECO:0000259" key="11">
    <source>
        <dbReference type="Pfam" id="PF02518"/>
    </source>
</evidence>
<keyword evidence="10" id="KW-0732">Signal</keyword>
<evidence type="ECO:0000256" key="6">
    <source>
        <dbReference type="ARBA" id="ARBA00022777"/>
    </source>
</evidence>
<dbReference type="Pfam" id="PF07730">
    <property type="entry name" value="HisKA_3"/>
    <property type="match status" value="1"/>
</dbReference>
<keyword evidence="8" id="KW-0902">Two-component regulatory system</keyword>
<feature type="chain" id="PRO_5047120477" description="histidine kinase" evidence="10">
    <location>
        <begin position="21"/>
        <end position="646"/>
    </location>
</feature>
<dbReference type="CDD" id="cd16917">
    <property type="entry name" value="HATPase_UhpB-NarQ-NarX-like"/>
    <property type="match status" value="1"/>
</dbReference>
<organism evidence="13 14">
    <name type="scientific">Sporichthya brevicatena</name>
    <dbReference type="NCBI Taxonomy" id="171442"/>
    <lineage>
        <taxon>Bacteria</taxon>
        <taxon>Bacillati</taxon>
        <taxon>Actinomycetota</taxon>
        <taxon>Actinomycetes</taxon>
        <taxon>Sporichthyales</taxon>
        <taxon>Sporichthyaceae</taxon>
        <taxon>Sporichthya</taxon>
    </lineage>
</organism>
<dbReference type="Gene3D" id="1.20.5.1930">
    <property type="match status" value="1"/>
</dbReference>
<dbReference type="RefSeq" id="WP_344607991.1">
    <property type="nucleotide sequence ID" value="NZ_BAAAHE010000042.1"/>
</dbReference>
<dbReference type="EMBL" id="BAAAHE010000042">
    <property type="protein sequence ID" value="GAA0631839.1"/>
    <property type="molecule type" value="Genomic_DNA"/>
</dbReference>
<comment type="caution">
    <text evidence="13">The sequence shown here is derived from an EMBL/GenBank/DDBJ whole genome shotgun (WGS) entry which is preliminary data.</text>
</comment>
<evidence type="ECO:0000256" key="7">
    <source>
        <dbReference type="ARBA" id="ARBA00022840"/>
    </source>
</evidence>
<sequence length="646" mass="67646">MAAVLALLCGVAMLAATALAAAAGNADAWVALGFGAVLVPPAAVLGVVVARRREVARVGLLLAFLGLTVALVVLKETFWQALAHRWPESKTDYAELAAVLDQSAIWVLVAVALLLLHFPDGRVPGPRWRAVPAVLVLCAVVDETFVAFEASKFRPPMSDVERPWDPLPEWLTAVGFVFFGTQLVLALACAVSLVGRYRRGDDVTRARLRWLALAGLAVPLYPALCLLEIALWGRPLWFSSGVALAGLVGIPVTTAIAMLRHDLYDVDKVLAGAVTYALVTASLIGIFAGGAFVGGLVLGRGSAGAAAAAAALCAVALTPLRTRLQRAVDARLYPRRRSALTAVAALARDAGAGTASPEALEAVLRDALRDPTLRVGYRVPGAAGYVDAAGEPVAATGGVRVELDGREIGVLVGTGRPELLRQVAAGAATLVEVVRLRLEVAQALREAESSRARLLVAGFEERRRLERDLHDGAQQRLASLGMSLRLAQRHLGDGTVDVDGLLDAAVAELGTALAELRAIAYGLRPGRLDDGLDAALADLIRRVPVTVELEFDADRLPDEIATTAYYLVSEAIANVVKHAGADRIALRVTRTAECVSIRITDDGRGGAVLSGRSPLADRVAALGGTLTVESPVGRGTVIEAVLPCAS</sequence>
<keyword evidence="5" id="KW-0547">Nucleotide-binding</keyword>
<dbReference type="PANTHER" id="PTHR24421">
    <property type="entry name" value="NITRATE/NITRITE SENSOR PROTEIN NARX-RELATED"/>
    <property type="match status" value="1"/>
</dbReference>
<feature type="transmembrane region" description="Helical" evidence="9">
    <location>
        <begin position="269"/>
        <end position="292"/>
    </location>
</feature>
<feature type="transmembrane region" description="Helical" evidence="9">
    <location>
        <begin position="94"/>
        <end position="118"/>
    </location>
</feature>
<keyword evidence="9" id="KW-1133">Transmembrane helix</keyword>
<evidence type="ECO:0000256" key="2">
    <source>
        <dbReference type="ARBA" id="ARBA00012438"/>
    </source>
</evidence>
<evidence type="ECO:0000259" key="12">
    <source>
        <dbReference type="Pfam" id="PF07730"/>
    </source>
</evidence>
<keyword evidence="6" id="KW-0418">Kinase</keyword>